<evidence type="ECO:0000259" key="3">
    <source>
        <dbReference type="SMART" id="SM01000"/>
    </source>
</evidence>
<accession>A0A4P9ZVM0</accession>
<dbReference type="GO" id="GO:0001671">
    <property type="term" value="F:ATPase activator activity"/>
    <property type="evidence" value="ECO:0007669"/>
    <property type="project" value="InterPro"/>
</dbReference>
<dbReference type="PANTHER" id="PTHR13009">
    <property type="entry name" value="HEAT SHOCK PROTEIN 90 HSP90 CO-CHAPERONE AHA-1"/>
    <property type="match status" value="1"/>
</dbReference>
<dbReference type="GO" id="GO:0051087">
    <property type="term" value="F:protein-folding chaperone binding"/>
    <property type="evidence" value="ECO:0007669"/>
    <property type="project" value="InterPro"/>
</dbReference>
<evidence type="ECO:0000313" key="5">
    <source>
        <dbReference type="Proteomes" id="UP000268162"/>
    </source>
</evidence>
<keyword evidence="5" id="KW-1185">Reference proteome</keyword>
<dbReference type="Pfam" id="PF09229">
    <property type="entry name" value="Aha1_N"/>
    <property type="match status" value="1"/>
</dbReference>
<feature type="region of interest" description="Disordered" evidence="2">
    <location>
        <begin position="152"/>
        <end position="189"/>
    </location>
</feature>
<organism evidence="4 5">
    <name type="scientific">Dimargaris cristalligena</name>
    <dbReference type="NCBI Taxonomy" id="215637"/>
    <lineage>
        <taxon>Eukaryota</taxon>
        <taxon>Fungi</taxon>
        <taxon>Fungi incertae sedis</taxon>
        <taxon>Zoopagomycota</taxon>
        <taxon>Kickxellomycotina</taxon>
        <taxon>Dimargaritomycetes</taxon>
        <taxon>Dimargaritales</taxon>
        <taxon>Dimargaritaceae</taxon>
        <taxon>Dimargaris</taxon>
    </lineage>
</organism>
<dbReference type="Gene3D" id="3.15.10.20">
    <property type="entry name" value="Activator of Hsp90 ATPase Aha1, N-terminal domain"/>
    <property type="match status" value="1"/>
</dbReference>
<dbReference type="SMART" id="SM01000">
    <property type="entry name" value="Aha1_N"/>
    <property type="match status" value="1"/>
</dbReference>
<dbReference type="SUPFAM" id="SSF55961">
    <property type="entry name" value="Bet v1-like"/>
    <property type="match status" value="1"/>
</dbReference>
<dbReference type="AlphaFoldDB" id="A0A4P9ZVM0"/>
<evidence type="ECO:0000256" key="1">
    <source>
        <dbReference type="ARBA" id="ARBA00006817"/>
    </source>
</evidence>
<dbReference type="GO" id="GO:0005829">
    <property type="term" value="C:cytosol"/>
    <property type="evidence" value="ECO:0007669"/>
    <property type="project" value="TreeGrafter"/>
</dbReference>
<dbReference type="InterPro" id="IPR015310">
    <property type="entry name" value="AHSA1-like_N"/>
</dbReference>
<comment type="similarity">
    <text evidence="1">Belongs to the AHA1 family.</text>
</comment>
<dbReference type="CDD" id="cd08892">
    <property type="entry name" value="SRPBCC_Aha1"/>
    <property type="match status" value="1"/>
</dbReference>
<dbReference type="STRING" id="215637.A0A4P9ZVM0"/>
<reference evidence="5" key="1">
    <citation type="journal article" date="2018" name="Nat. Microbiol.">
        <title>Leveraging single-cell genomics to expand the fungal tree of life.</title>
        <authorList>
            <person name="Ahrendt S.R."/>
            <person name="Quandt C.A."/>
            <person name="Ciobanu D."/>
            <person name="Clum A."/>
            <person name="Salamov A."/>
            <person name="Andreopoulos B."/>
            <person name="Cheng J.F."/>
            <person name="Woyke T."/>
            <person name="Pelin A."/>
            <person name="Henrissat B."/>
            <person name="Reynolds N.K."/>
            <person name="Benny G.L."/>
            <person name="Smith M.E."/>
            <person name="James T.Y."/>
            <person name="Grigoriev I.V."/>
        </authorList>
    </citation>
    <scope>NUCLEOTIDE SEQUENCE [LARGE SCALE GENOMIC DNA]</scope>
    <source>
        <strain evidence="5">RSA 468</strain>
    </source>
</reference>
<dbReference type="InterPro" id="IPR036338">
    <property type="entry name" value="Aha1"/>
</dbReference>
<dbReference type="Pfam" id="PF08327">
    <property type="entry name" value="AHSA1"/>
    <property type="match status" value="1"/>
</dbReference>
<feature type="compositionally biased region" description="Low complexity" evidence="2">
    <location>
        <begin position="179"/>
        <end position="189"/>
    </location>
</feature>
<dbReference type="PANTHER" id="PTHR13009:SF22">
    <property type="entry name" value="LD43819P"/>
    <property type="match status" value="1"/>
</dbReference>
<name>A0A4P9ZVM0_9FUNG</name>
<dbReference type="EMBL" id="ML002577">
    <property type="protein sequence ID" value="RKP36892.1"/>
    <property type="molecule type" value="Genomic_DNA"/>
</dbReference>
<dbReference type="InterPro" id="IPR013538">
    <property type="entry name" value="ASHA1/2-like_C"/>
</dbReference>
<dbReference type="Gene3D" id="3.30.530.20">
    <property type="match status" value="1"/>
</dbReference>
<protein>
    <submittedName>
        <fullName evidence="4">Activator of Hsp90 ATPase</fullName>
    </submittedName>
</protein>
<gene>
    <name evidence="4" type="ORF">BJ085DRAFT_42160</name>
</gene>
<proteinExistence type="inferred from homology"/>
<feature type="domain" description="Activator of Hsp90 ATPase AHSA1-like N-terminal" evidence="3">
    <location>
        <begin position="14"/>
        <end position="147"/>
    </location>
</feature>
<dbReference type="OrthoDB" id="567237at2759"/>
<dbReference type="InterPro" id="IPR023393">
    <property type="entry name" value="START-like_dom_sf"/>
</dbReference>
<sequence>MSNWKNVNNWHWTDKNCINWAKSYFKDRLANVAVDYNGYHVTTEDVTSVTGDCDLNQRKGKVITIFDLEIKLNWSGTGPDGTEAAGSIHIPEVTHDADTSDYVFDITITAETREKREIKEVVRKQLTQVLRERLAAFRGDLIESHRKDVYIDPDQLGTPTPPAMPRVAKPAHEPTSVKAPSAGSSGGAAPVAVTNTVTVDETVEFVTSAAELYTTLTDPARIAAWTRSAPQFEARVGGRFSFFGGNVTGENEQLEPSRSIKQKWRLSSWPQGYYSQVSIDLDQTESGVRLHLRQTGVPVGDEDQTKSNWHQFYWQSIKSTFGFGAVF</sequence>
<evidence type="ECO:0000313" key="4">
    <source>
        <dbReference type="EMBL" id="RKP36892.1"/>
    </source>
</evidence>
<dbReference type="SUPFAM" id="SSF103111">
    <property type="entry name" value="Activator of Hsp90 ATPase, Aha1"/>
    <property type="match status" value="1"/>
</dbReference>
<dbReference type="Proteomes" id="UP000268162">
    <property type="component" value="Unassembled WGS sequence"/>
</dbReference>
<evidence type="ECO:0000256" key="2">
    <source>
        <dbReference type="SAM" id="MobiDB-lite"/>
    </source>
</evidence>
<dbReference type="GO" id="GO:0006457">
    <property type="term" value="P:protein folding"/>
    <property type="evidence" value="ECO:0007669"/>
    <property type="project" value="TreeGrafter"/>
</dbReference>